<organism evidence="2 3">
    <name type="scientific">Paenibacillus tundrae</name>
    <dbReference type="NCBI Taxonomy" id="528187"/>
    <lineage>
        <taxon>Bacteria</taxon>
        <taxon>Bacillati</taxon>
        <taxon>Bacillota</taxon>
        <taxon>Bacilli</taxon>
        <taxon>Bacillales</taxon>
        <taxon>Paenibacillaceae</taxon>
        <taxon>Paenibacillus</taxon>
    </lineage>
</organism>
<dbReference type="InterPro" id="IPR000600">
    <property type="entry name" value="ROK"/>
</dbReference>
<comment type="caution">
    <text evidence="2">The sequence shown here is derived from an EMBL/GenBank/DDBJ whole genome shotgun (WGS) entry which is preliminary data.</text>
</comment>
<dbReference type="InterPro" id="IPR043129">
    <property type="entry name" value="ATPase_NBD"/>
</dbReference>
<dbReference type="GO" id="GO:0016301">
    <property type="term" value="F:kinase activity"/>
    <property type="evidence" value="ECO:0007669"/>
    <property type="project" value="UniProtKB-KW"/>
</dbReference>
<dbReference type="PANTHER" id="PTHR18964">
    <property type="entry name" value="ROK (REPRESSOR, ORF, KINASE) FAMILY"/>
    <property type="match status" value="1"/>
</dbReference>
<sequence>MYLVLDIGGTFVKYALMSSSGDIVHKDKQPTRRTNLQELEEVLYSIIDGRELSSLQGIAISCPGTIDVETGIVYHGGFFPFLHEVNLAKLLADRYNITVSIENDGKCAALAELWLGSVKHAKDSIVLVLGSGIGAGIIVGGKLQRGANLSAGEVSYIMSKIDPVTKEATYFGLDCSAVRMVQQIGEKKGLQDPTDGAAVFEFINQQDPEATEIFNNYCLNIAVQIMNLQYILDPELFAIGGGISAQPVLLERLAWAIDELKQMNPFHKASPKITACTFRNDANLYGALYNFLDRQDKRIRTTSQA</sequence>
<keyword evidence="2" id="KW-0418">Kinase</keyword>
<accession>A0ABT9WI24</accession>
<keyword evidence="3" id="KW-1185">Reference proteome</keyword>
<protein>
    <submittedName>
        <fullName evidence="2">NBD/HSP70 family sugar kinase</fullName>
    </submittedName>
</protein>
<proteinExistence type="inferred from homology"/>
<evidence type="ECO:0000313" key="3">
    <source>
        <dbReference type="Proteomes" id="UP001233836"/>
    </source>
</evidence>
<gene>
    <name evidence="2" type="ORF">J2T19_004395</name>
</gene>
<dbReference type="PANTHER" id="PTHR18964:SF170">
    <property type="entry name" value="SUGAR KINASE"/>
    <property type="match status" value="1"/>
</dbReference>
<dbReference type="Pfam" id="PF00480">
    <property type="entry name" value="ROK"/>
    <property type="match status" value="1"/>
</dbReference>
<dbReference type="SUPFAM" id="SSF53067">
    <property type="entry name" value="Actin-like ATPase domain"/>
    <property type="match status" value="1"/>
</dbReference>
<dbReference type="Gene3D" id="3.30.420.40">
    <property type="match status" value="2"/>
</dbReference>
<reference evidence="2 3" key="1">
    <citation type="submission" date="2023-07" db="EMBL/GenBank/DDBJ databases">
        <title>Sorghum-associated microbial communities from plants grown in Nebraska, USA.</title>
        <authorList>
            <person name="Schachtman D."/>
        </authorList>
    </citation>
    <scope>NUCLEOTIDE SEQUENCE [LARGE SCALE GENOMIC DNA]</scope>
    <source>
        <strain evidence="2 3">DS1314</strain>
    </source>
</reference>
<name>A0ABT9WI24_9BACL</name>
<evidence type="ECO:0000313" key="2">
    <source>
        <dbReference type="EMBL" id="MDQ0172904.1"/>
    </source>
</evidence>
<dbReference type="CDD" id="cd24152">
    <property type="entry name" value="ASKHA_NBD_ROK-like"/>
    <property type="match status" value="1"/>
</dbReference>
<keyword evidence="2" id="KW-0808">Transferase</keyword>
<evidence type="ECO:0000256" key="1">
    <source>
        <dbReference type="ARBA" id="ARBA00006479"/>
    </source>
</evidence>
<comment type="similarity">
    <text evidence="1">Belongs to the ROK (NagC/XylR) family.</text>
</comment>
<dbReference type="EMBL" id="JAUSTI010000014">
    <property type="protein sequence ID" value="MDQ0172904.1"/>
    <property type="molecule type" value="Genomic_DNA"/>
</dbReference>
<dbReference type="RefSeq" id="WP_307219450.1">
    <property type="nucleotide sequence ID" value="NZ_JAUSTI010000014.1"/>
</dbReference>
<dbReference type="Proteomes" id="UP001233836">
    <property type="component" value="Unassembled WGS sequence"/>
</dbReference>